<evidence type="ECO:0000256" key="7">
    <source>
        <dbReference type="ARBA" id="ARBA00023157"/>
    </source>
</evidence>
<keyword evidence="7" id="KW-1015">Disulfide bond</keyword>
<evidence type="ECO:0000256" key="2">
    <source>
        <dbReference type="ARBA" id="ARBA00004589"/>
    </source>
</evidence>
<dbReference type="FunCoup" id="A0A167JJB2">
    <property type="interactions" value="59"/>
</dbReference>
<dbReference type="Pfam" id="PF03198">
    <property type="entry name" value="Glyco_hydro_72"/>
    <property type="match status" value="1"/>
</dbReference>
<proteinExistence type="inferred from homology"/>
<feature type="chain" id="PRO_5007749195" description="1,3-beta-glucanosyltransferase" evidence="10">
    <location>
        <begin position="18"/>
        <end position="503"/>
    </location>
</feature>
<dbReference type="InterPro" id="IPR017853">
    <property type="entry name" value="GH"/>
</dbReference>
<dbReference type="OrthoDB" id="421038at2759"/>
<dbReference type="Gene3D" id="3.20.20.80">
    <property type="entry name" value="Glycosidases"/>
    <property type="match status" value="1"/>
</dbReference>
<evidence type="ECO:0000256" key="4">
    <source>
        <dbReference type="ARBA" id="ARBA00022622"/>
    </source>
</evidence>
<dbReference type="Pfam" id="PF07983">
    <property type="entry name" value="X8"/>
    <property type="match status" value="1"/>
</dbReference>
<protein>
    <recommendedName>
        <fullName evidence="10">1,3-beta-glucanosyltransferase</fullName>
        <ecNumber evidence="10">2.4.1.-</ecNumber>
    </recommendedName>
</protein>
<dbReference type="PANTHER" id="PTHR31468:SF2">
    <property type="entry name" value="1,3-BETA-GLUCANOSYLTRANSFERASE GAS1"/>
    <property type="match status" value="1"/>
</dbReference>
<organism evidence="12 13">
    <name type="scientific">Phycomyces blakesleeanus (strain ATCC 8743b / DSM 1359 / FGSC 10004 / NBRC 33097 / NRRL 1555)</name>
    <dbReference type="NCBI Taxonomy" id="763407"/>
    <lineage>
        <taxon>Eukaryota</taxon>
        <taxon>Fungi</taxon>
        <taxon>Fungi incertae sedis</taxon>
        <taxon>Mucoromycota</taxon>
        <taxon>Mucoromycotina</taxon>
        <taxon>Mucoromycetes</taxon>
        <taxon>Mucorales</taxon>
        <taxon>Phycomycetaceae</taxon>
        <taxon>Phycomyces</taxon>
    </lineage>
</organism>
<evidence type="ECO:0000256" key="8">
    <source>
        <dbReference type="ARBA" id="ARBA00023180"/>
    </source>
</evidence>
<keyword evidence="4 10" id="KW-0336">GPI-anchor</keyword>
<sequence>MKLFFLVLVFLAGSVNALHPIIIKGTRFFDKVTQEQFFVKGVSYQPRTNHVLIDPLADPVACRRDSALMAHLGLNVIRVYEVDPANNHDECMKSFADAGIYILLDIATPKFSVNRARPEYDVRLLQAYRATIDAFGDYNNIFAFLAGNEVTNDKTNTLASAYVKAGVRDIKRYLRDTRRYIPVGYANNDDGDIRDAIRDYFSCGDPDDQVDFFGVNLYEWCGKSTFEKSGYADRTREFDKFNKPVFLTEYGCNLVSPREFGEVEAIYSPAMTGVWSGGVVYEWTQENNNYGLVQQNPTNLTLLPDYTNLKDALSRVSPHKTHLQDAPESGQEQVDCPGLSEVWKASSILPPTPLNETCTCAKQNVVCTASDKIPDIEDRTTGIDSNSSLVVGAQIDMLCGLVSCEAIGGDASAGLYGVYSGCSPKQKLSLLYNEYATMTGTCDFDGFALEATPHRTSEDCSNKDKNRVFRPKPSLVTPTEAVAGRLRPSIILVVGLVLVFMLC</sequence>
<reference evidence="13" key="1">
    <citation type="submission" date="2015-06" db="EMBL/GenBank/DDBJ databases">
        <title>Expansion of signal transduction pathways in fungi by whole-genome duplication.</title>
        <authorList>
            <consortium name="DOE Joint Genome Institute"/>
            <person name="Corrochano L.M."/>
            <person name="Kuo A."/>
            <person name="Marcet-Houben M."/>
            <person name="Polaino S."/>
            <person name="Salamov A."/>
            <person name="Villalobos J.M."/>
            <person name="Alvarez M.I."/>
            <person name="Avalos J."/>
            <person name="Benito E.P."/>
            <person name="Benoit I."/>
            <person name="Burger G."/>
            <person name="Camino L.P."/>
            <person name="Canovas D."/>
            <person name="Cerda-Olmedo E."/>
            <person name="Cheng J.-F."/>
            <person name="Dominguez A."/>
            <person name="Elias M."/>
            <person name="Eslava A.P."/>
            <person name="Glaser F."/>
            <person name="Grimwood J."/>
            <person name="Gutierrez G."/>
            <person name="Heitman J."/>
            <person name="Henrissat B."/>
            <person name="Iturriaga E.A."/>
            <person name="Lang B.F."/>
            <person name="Lavin J.L."/>
            <person name="Lee S."/>
            <person name="Li W."/>
            <person name="Lindquist E."/>
            <person name="Lopez-Garcia S."/>
            <person name="Luque E.M."/>
            <person name="Marcos A.T."/>
            <person name="Martin J."/>
            <person name="McCluskey K."/>
            <person name="Medina H.R."/>
            <person name="Miralles-Duran A."/>
            <person name="Miyazaki A."/>
            <person name="Munoz-Torres E."/>
            <person name="Oguiza J.A."/>
            <person name="Ohm R."/>
            <person name="Olmedo M."/>
            <person name="Orejas M."/>
            <person name="Ortiz-Castellanos L."/>
            <person name="Pisabarro A.G."/>
            <person name="Rodriguez-Romero J."/>
            <person name="Ruiz-Herrera J."/>
            <person name="Ruiz-Vazquez R."/>
            <person name="Sanz C."/>
            <person name="Schackwitz W."/>
            <person name="Schmutz J."/>
            <person name="Shahriari M."/>
            <person name="Shelest E."/>
            <person name="Silva-Franco F."/>
            <person name="Soanes D."/>
            <person name="Syed K."/>
            <person name="Tagua V.G."/>
            <person name="Talbot N.J."/>
            <person name="Thon M."/>
            <person name="De vries R.P."/>
            <person name="Wiebenga A."/>
            <person name="Yadav J.S."/>
            <person name="Braun E.L."/>
            <person name="Baker S."/>
            <person name="Garre V."/>
            <person name="Horwitz B."/>
            <person name="Torres-Martinez S."/>
            <person name="Idnurm A."/>
            <person name="Herrera-Estrella A."/>
            <person name="Gabaldon T."/>
            <person name="Grigoriev I.V."/>
        </authorList>
    </citation>
    <scope>NUCLEOTIDE SEQUENCE [LARGE SCALE GENOMIC DNA]</scope>
    <source>
        <strain evidence="13">NRRL 1555(-)</strain>
    </source>
</reference>
<dbReference type="InParanoid" id="A0A167JJB2"/>
<dbReference type="GO" id="GO:0005886">
    <property type="term" value="C:plasma membrane"/>
    <property type="evidence" value="ECO:0007669"/>
    <property type="project" value="UniProtKB-SubCell"/>
</dbReference>
<evidence type="ECO:0000313" key="12">
    <source>
        <dbReference type="EMBL" id="OAD66099.1"/>
    </source>
</evidence>
<keyword evidence="9 10" id="KW-0449">Lipoprotein</keyword>
<feature type="domain" description="X8" evidence="11">
    <location>
        <begin position="383"/>
        <end position="462"/>
    </location>
</feature>
<evidence type="ECO:0000256" key="1">
    <source>
        <dbReference type="ARBA" id="ARBA00004196"/>
    </source>
</evidence>
<dbReference type="GeneID" id="28998435"/>
<dbReference type="EC" id="2.4.1.-" evidence="10"/>
<accession>A0A167JJB2</accession>
<keyword evidence="5 10" id="KW-0732">Signal</keyword>
<comment type="similarity">
    <text evidence="3 10">Belongs to the glycosyl hydrolase 72 family.</text>
</comment>
<comment type="function">
    <text evidence="10">Splits internally a 1,3-beta-glucan molecule and transfers the newly generated reducing end (the donor) to the non-reducing end of another 1,3-beta-glucan molecule (the acceptor) forming a 1,3-beta linkage, resulting in the elongation of 1,3-beta-glucan chains in the cell wall.</text>
</comment>
<dbReference type="RefSeq" id="XP_018284139.1">
    <property type="nucleotide sequence ID" value="XM_018437529.1"/>
</dbReference>
<evidence type="ECO:0000256" key="5">
    <source>
        <dbReference type="ARBA" id="ARBA00022729"/>
    </source>
</evidence>
<keyword evidence="8" id="KW-0325">Glycoprotein</keyword>
<dbReference type="VEuPathDB" id="FungiDB:PHYBLDRAFT_175622"/>
<evidence type="ECO:0000313" key="13">
    <source>
        <dbReference type="Proteomes" id="UP000077315"/>
    </source>
</evidence>
<dbReference type="GO" id="GO:0098552">
    <property type="term" value="C:side of membrane"/>
    <property type="evidence" value="ECO:0007669"/>
    <property type="project" value="UniProtKB-KW"/>
</dbReference>
<evidence type="ECO:0000256" key="9">
    <source>
        <dbReference type="ARBA" id="ARBA00023288"/>
    </source>
</evidence>
<dbReference type="EMBL" id="KV441006">
    <property type="protein sequence ID" value="OAD66099.1"/>
    <property type="molecule type" value="Genomic_DNA"/>
</dbReference>
<dbReference type="InterPro" id="IPR012946">
    <property type="entry name" value="X8"/>
</dbReference>
<dbReference type="GO" id="GO:0031505">
    <property type="term" value="P:fungal-type cell wall organization"/>
    <property type="evidence" value="ECO:0007669"/>
    <property type="project" value="TreeGrafter"/>
</dbReference>
<evidence type="ECO:0000256" key="6">
    <source>
        <dbReference type="ARBA" id="ARBA00023136"/>
    </source>
</evidence>
<dbReference type="SUPFAM" id="SSF51445">
    <property type="entry name" value="(Trans)glycosidases"/>
    <property type="match status" value="1"/>
</dbReference>
<keyword evidence="13" id="KW-1185">Reference proteome</keyword>
<dbReference type="InterPro" id="IPR004886">
    <property type="entry name" value="Glucanosyltransferase"/>
</dbReference>
<dbReference type="STRING" id="763407.A0A167JJB2"/>
<evidence type="ECO:0000256" key="10">
    <source>
        <dbReference type="RuleBase" id="RU361209"/>
    </source>
</evidence>
<dbReference type="SMART" id="SM00768">
    <property type="entry name" value="X8"/>
    <property type="match status" value="1"/>
</dbReference>
<dbReference type="Proteomes" id="UP000077315">
    <property type="component" value="Unassembled WGS sequence"/>
</dbReference>
<name>A0A167JJB2_PHYB8</name>
<evidence type="ECO:0000259" key="11">
    <source>
        <dbReference type="SMART" id="SM00768"/>
    </source>
</evidence>
<dbReference type="GO" id="GO:0071970">
    <property type="term" value="P:fungal-type cell wall (1-&gt;3)-beta-D-glucan biosynthetic process"/>
    <property type="evidence" value="ECO:0007669"/>
    <property type="project" value="TreeGrafter"/>
</dbReference>
<dbReference type="GO" id="GO:0042124">
    <property type="term" value="F:1,3-beta-glucanosyltransferase activity"/>
    <property type="evidence" value="ECO:0007669"/>
    <property type="project" value="TreeGrafter"/>
</dbReference>
<comment type="subcellular location">
    <subcellularLocation>
        <location evidence="1">Cell envelope</location>
    </subcellularLocation>
    <subcellularLocation>
        <location evidence="10">Cell membrane</location>
        <topology evidence="10">Lipid-anchor</topology>
        <topology evidence="10">GPI-anchor</topology>
    </subcellularLocation>
    <subcellularLocation>
        <location evidence="2">Membrane</location>
        <topology evidence="2">Lipid-anchor</topology>
        <topology evidence="2">GPI-anchor</topology>
    </subcellularLocation>
</comment>
<gene>
    <name evidence="12" type="ORF">PHYBLDRAFT_175622</name>
</gene>
<dbReference type="PANTHER" id="PTHR31468">
    <property type="entry name" value="1,3-BETA-GLUCANOSYLTRANSFERASE GAS1"/>
    <property type="match status" value="1"/>
</dbReference>
<feature type="signal peptide" evidence="10">
    <location>
        <begin position="1"/>
        <end position="17"/>
    </location>
</feature>
<dbReference type="AlphaFoldDB" id="A0A167JJB2"/>
<keyword evidence="10" id="KW-0808">Transferase</keyword>
<dbReference type="Gene3D" id="1.20.58.1040">
    <property type="match status" value="1"/>
</dbReference>
<evidence type="ECO:0000256" key="3">
    <source>
        <dbReference type="ARBA" id="ARBA00007528"/>
    </source>
</evidence>
<keyword evidence="6 10" id="KW-0472">Membrane</keyword>